<comment type="caution">
    <text evidence="1">The sequence shown here is derived from an EMBL/GenBank/DDBJ whole genome shotgun (WGS) entry which is preliminary data.</text>
</comment>
<accession>A0A8X8YE64</accession>
<dbReference type="AlphaFoldDB" id="A0A8X8YE64"/>
<reference evidence="1" key="1">
    <citation type="submission" date="2018-01" db="EMBL/GenBank/DDBJ databases">
        <authorList>
            <person name="Mao J.F."/>
        </authorList>
    </citation>
    <scope>NUCLEOTIDE SEQUENCE</scope>
    <source>
        <strain evidence="1">Huo1</strain>
        <tissue evidence="1">Leaf</tissue>
    </source>
</reference>
<sequence>MNSAHRHFIGYIFLSSSPSWQSGSGSIMIPLVNMRSDYQFRIFHWIESEINRDKTNHGNDLLPRTKQLLTQSGPVSFEPGWGHDQVHLALMGGDGEMRVMFVTHDGKERICVIRRPMTALGGGILSLFTMPWRSWHQGRS</sequence>
<reference evidence="1" key="2">
    <citation type="submission" date="2020-08" db="EMBL/GenBank/DDBJ databases">
        <title>Plant Genome Project.</title>
        <authorList>
            <person name="Zhang R.-G."/>
        </authorList>
    </citation>
    <scope>NUCLEOTIDE SEQUENCE</scope>
    <source>
        <strain evidence="1">Huo1</strain>
        <tissue evidence="1">Leaf</tissue>
    </source>
</reference>
<name>A0A8X8YE64_SALSN</name>
<organism evidence="1">
    <name type="scientific">Salvia splendens</name>
    <name type="common">Scarlet sage</name>
    <dbReference type="NCBI Taxonomy" id="180675"/>
    <lineage>
        <taxon>Eukaryota</taxon>
        <taxon>Viridiplantae</taxon>
        <taxon>Streptophyta</taxon>
        <taxon>Embryophyta</taxon>
        <taxon>Tracheophyta</taxon>
        <taxon>Spermatophyta</taxon>
        <taxon>Magnoliopsida</taxon>
        <taxon>eudicotyledons</taxon>
        <taxon>Gunneridae</taxon>
        <taxon>Pentapetalae</taxon>
        <taxon>asterids</taxon>
        <taxon>lamiids</taxon>
        <taxon>Lamiales</taxon>
        <taxon>Lamiaceae</taxon>
        <taxon>Nepetoideae</taxon>
        <taxon>Mentheae</taxon>
        <taxon>Salviinae</taxon>
        <taxon>Salvia</taxon>
        <taxon>Salvia subgen. Calosphace</taxon>
        <taxon>core Calosphace</taxon>
    </lineage>
</organism>
<proteinExistence type="predicted"/>
<protein>
    <submittedName>
        <fullName evidence="1">Uncharacterized protein</fullName>
    </submittedName>
</protein>
<evidence type="ECO:0000313" key="2">
    <source>
        <dbReference type="Proteomes" id="UP000298416"/>
    </source>
</evidence>
<dbReference type="Proteomes" id="UP000298416">
    <property type="component" value="Unassembled WGS sequence"/>
</dbReference>
<keyword evidence="2" id="KW-1185">Reference proteome</keyword>
<evidence type="ECO:0000313" key="1">
    <source>
        <dbReference type="EMBL" id="KAG6429774.1"/>
    </source>
</evidence>
<dbReference type="EMBL" id="PNBA02000003">
    <property type="protein sequence ID" value="KAG6429774.1"/>
    <property type="molecule type" value="Genomic_DNA"/>
</dbReference>
<gene>
    <name evidence="1" type="ORF">SASPL_107827</name>
</gene>